<dbReference type="OrthoDB" id="5278911at2759"/>
<dbReference type="EMBL" id="MU251845">
    <property type="protein sequence ID" value="KAG9228898.1"/>
    <property type="molecule type" value="Genomic_DNA"/>
</dbReference>
<feature type="compositionally biased region" description="Basic and acidic residues" evidence="1">
    <location>
        <begin position="511"/>
        <end position="527"/>
    </location>
</feature>
<accession>A0A9P8BZX4</accession>
<comment type="caution">
    <text evidence="2">The sequence shown here is derived from an EMBL/GenBank/DDBJ whole genome shotgun (WGS) entry which is preliminary data.</text>
</comment>
<evidence type="ECO:0000313" key="2">
    <source>
        <dbReference type="EMBL" id="KAG9228898.1"/>
    </source>
</evidence>
<organism evidence="2 3">
    <name type="scientific">Amylocarpus encephaloides</name>
    <dbReference type="NCBI Taxonomy" id="45428"/>
    <lineage>
        <taxon>Eukaryota</taxon>
        <taxon>Fungi</taxon>
        <taxon>Dikarya</taxon>
        <taxon>Ascomycota</taxon>
        <taxon>Pezizomycotina</taxon>
        <taxon>Leotiomycetes</taxon>
        <taxon>Helotiales</taxon>
        <taxon>Helotiales incertae sedis</taxon>
        <taxon>Amylocarpus</taxon>
    </lineage>
</organism>
<feature type="region of interest" description="Disordered" evidence="1">
    <location>
        <begin position="27"/>
        <end position="59"/>
    </location>
</feature>
<reference evidence="2" key="1">
    <citation type="journal article" date="2021" name="IMA Fungus">
        <title>Genomic characterization of three marine fungi, including Emericellopsis atlantica sp. nov. with signatures of a generalist lifestyle and marine biomass degradation.</title>
        <authorList>
            <person name="Hagestad O.C."/>
            <person name="Hou L."/>
            <person name="Andersen J.H."/>
            <person name="Hansen E.H."/>
            <person name="Altermark B."/>
            <person name="Li C."/>
            <person name="Kuhnert E."/>
            <person name="Cox R.J."/>
            <person name="Crous P.W."/>
            <person name="Spatafora J.W."/>
            <person name="Lail K."/>
            <person name="Amirebrahimi M."/>
            <person name="Lipzen A."/>
            <person name="Pangilinan J."/>
            <person name="Andreopoulos W."/>
            <person name="Hayes R.D."/>
            <person name="Ng V."/>
            <person name="Grigoriev I.V."/>
            <person name="Jackson S.A."/>
            <person name="Sutton T.D.S."/>
            <person name="Dobson A.D.W."/>
            <person name="Rama T."/>
        </authorList>
    </citation>
    <scope>NUCLEOTIDE SEQUENCE</scope>
    <source>
        <strain evidence="2">TRa018bII</strain>
    </source>
</reference>
<keyword evidence="3" id="KW-1185">Reference proteome</keyword>
<dbReference type="AlphaFoldDB" id="A0A9P8BZX4"/>
<gene>
    <name evidence="2" type="ORF">BJ875DRAFT_476358</name>
</gene>
<evidence type="ECO:0000313" key="3">
    <source>
        <dbReference type="Proteomes" id="UP000824998"/>
    </source>
</evidence>
<sequence length="556" mass="62398">MLVLLFIKEVSSSPSFSMPKKRISKLYSKPQSTVHPSLNSGAATISSSSSQSNAQSTSVNELIQALRQTQVTPSNYNNLPPTFTTQTLPPQTRALLSQPETPAPRPRYRSHGIVIQGVPYRNARVAGPAPPRSWLDGSRHAPAEMKKSQPERLYPASIYHLPGLADEYVQESKSRTLQGTCLRAMARNWTFIGQYEANYLADLPLSHKIKLLSNIAVHGPEEGIGRDALNNLILGPGPDVDSTELPDLQPSERNEELFRLDLSGSFGRSISSKQIIELLTKPAKPAEDSGDLLTWEETIARPLAAPIPYLTHLSLSHPPPTVSWPKLLALANHLPTVTHLSLAYWPVPCLLPNARATVMTSKHSKDVQYGNTGFYSHSLDDDYHEAVAVLHRLGRRVYGLEFLDLSGCNWLRALSWDGGEEKGPGLDWSSVWVKMKTLRVHSGRYINEDSTFEEVFSFARDYEIVQRIEETLGWWLHKDAIKRRREWIHVEKDSHHIRFCGSYDISPDKEKQRKQRVMDELEVRRQTDPPANIIRDPLAAEHSPSVDVPWGDDSSS</sequence>
<feature type="compositionally biased region" description="Low complexity" evidence="1">
    <location>
        <begin position="37"/>
        <end position="58"/>
    </location>
</feature>
<protein>
    <recommendedName>
        <fullName evidence="4">Tafazzin</fullName>
    </recommendedName>
</protein>
<name>A0A9P8BZX4_9HELO</name>
<evidence type="ECO:0008006" key="4">
    <source>
        <dbReference type="Google" id="ProtNLM"/>
    </source>
</evidence>
<proteinExistence type="predicted"/>
<feature type="region of interest" description="Disordered" evidence="1">
    <location>
        <begin position="511"/>
        <end position="556"/>
    </location>
</feature>
<evidence type="ECO:0000256" key="1">
    <source>
        <dbReference type="SAM" id="MobiDB-lite"/>
    </source>
</evidence>
<dbReference type="Proteomes" id="UP000824998">
    <property type="component" value="Unassembled WGS sequence"/>
</dbReference>